<proteinExistence type="predicted"/>
<feature type="transmembrane region" description="Helical" evidence="1">
    <location>
        <begin position="20"/>
        <end position="41"/>
    </location>
</feature>
<evidence type="ECO:0000313" key="3">
    <source>
        <dbReference type="Proteomes" id="UP000182429"/>
    </source>
</evidence>
<keyword evidence="1" id="KW-0472">Membrane</keyword>
<sequence>MIDKIYRQELKIKNIHFKLLTASLFLSDIILVIGCLLPLFMTSQTPYIHTRHGQYFLLMTLLSNLLYLFKKRGFAVIAVQLNHFFILKDIELVGNWINLLNIGGWLILIGEVIVYTGIFIDFIGMISEDDYTGYFTT</sequence>
<evidence type="ECO:0000313" key="2">
    <source>
        <dbReference type="EMBL" id="SDW53664.1"/>
    </source>
</evidence>
<keyword evidence="1" id="KW-1133">Transmembrane helix</keyword>
<dbReference type="Proteomes" id="UP000182429">
    <property type="component" value="Unassembled WGS sequence"/>
</dbReference>
<dbReference type="AlphaFoldDB" id="A0A1H2UDW3"/>
<protein>
    <submittedName>
        <fullName evidence="2">Uncharacterized protein</fullName>
    </submittedName>
</protein>
<reference evidence="2 3" key="1">
    <citation type="submission" date="2016-10" db="EMBL/GenBank/DDBJ databases">
        <authorList>
            <person name="de Groot N.N."/>
        </authorList>
    </citation>
    <scope>NUCLEOTIDE SEQUENCE [LARGE SCALE GENOMIC DNA]</scope>
    <source>
        <strain evidence="2 3">S3b</strain>
    </source>
</reference>
<feature type="transmembrane region" description="Helical" evidence="1">
    <location>
        <begin position="53"/>
        <end position="69"/>
    </location>
</feature>
<dbReference type="RefSeq" id="WP_029071531.1">
    <property type="nucleotide sequence ID" value="NZ_FNGT01000003.1"/>
</dbReference>
<evidence type="ECO:0000256" key="1">
    <source>
        <dbReference type="SAM" id="Phobius"/>
    </source>
</evidence>
<gene>
    <name evidence="2" type="ORF">SAMN04487759_1203</name>
</gene>
<dbReference type="EMBL" id="FNNF01000020">
    <property type="protein sequence ID" value="SDW53664.1"/>
    <property type="molecule type" value="Genomic_DNA"/>
</dbReference>
<accession>A0A1H2UDW3</accession>
<keyword evidence="1" id="KW-0812">Transmembrane</keyword>
<organism evidence="2 3">
    <name type="scientific">Kandleria vitulina</name>
    <dbReference type="NCBI Taxonomy" id="1630"/>
    <lineage>
        <taxon>Bacteria</taxon>
        <taxon>Bacillati</taxon>
        <taxon>Bacillota</taxon>
        <taxon>Erysipelotrichia</taxon>
        <taxon>Erysipelotrichales</taxon>
        <taxon>Coprobacillaceae</taxon>
        <taxon>Kandleria</taxon>
    </lineage>
</organism>
<name>A0A1H2UDW3_9FIRM</name>
<feature type="transmembrane region" description="Helical" evidence="1">
    <location>
        <begin position="105"/>
        <end position="127"/>
    </location>
</feature>